<reference evidence="2" key="1">
    <citation type="journal article" date="2017" name="Nat. Ecol. Evol.">
        <title>Genome expansion and lineage-specific genetic innovations in the forest pathogenic fungi Armillaria.</title>
        <authorList>
            <person name="Sipos G."/>
            <person name="Prasanna A.N."/>
            <person name="Walter M.C."/>
            <person name="O'Connor E."/>
            <person name="Balint B."/>
            <person name="Krizsan K."/>
            <person name="Kiss B."/>
            <person name="Hess J."/>
            <person name="Varga T."/>
            <person name="Slot J."/>
            <person name="Riley R."/>
            <person name="Boka B."/>
            <person name="Rigling D."/>
            <person name="Barry K."/>
            <person name="Lee J."/>
            <person name="Mihaltcheva S."/>
            <person name="LaButti K."/>
            <person name="Lipzen A."/>
            <person name="Waldron R."/>
            <person name="Moloney N.M."/>
            <person name="Sperisen C."/>
            <person name="Kredics L."/>
            <person name="Vagvoelgyi C."/>
            <person name="Patrignani A."/>
            <person name="Fitzpatrick D."/>
            <person name="Nagy I."/>
            <person name="Doyle S."/>
            <person name="Anderson J.B."/>
            <person name="Grigoriev I.V."/>
            <person name="Gueldener U."/>
            <person name="Muensterkoetter M."/>
            <person name="Nagy L.G."/>
        </authorList>
    </citation>
    <scope>NUCLEOTIDE SEQUENCE [LARGE SCALE GENOMIC DNA]</scope>
    <source>
        <strain evidence="2">28-4</strain>
    </source>
</reference>
<name>A0A2H3BZ98_9AGAR</name>
<organism evidence="1 2">
    <name type="scientific">Armillaria solidipes</name>
    <dbReference type="NCBI Taxonomy" id="1076256"/>
    <lineage>
        <taxon>Eukaryota</taxon>
        <taxon>Fungi</taxon>
        <taxon>Dikarya</taxon>
        <taxon>Basidiomycota</taxon>
        <taxon>Agaricomycotina</taxon>
        <taxon>Agaricomycetes</taxon>
        <taxon>Agaricomycetidae</taxon>
        <taxon>Agaricales</taxon>
        <taxon>Marasmiineae</taxon>
        <taxon>Physalacriaceae</taxon>
        <taxon>Armillaria</taxon>
    </lineage>
</organism>
<accession>A0A2H3BZ98</accession>
<gene>
    <name evidence="1" type="ORF">ARMSODRAFT_856301</name>
</gene>
<sequence>FPWPSLMFVATVDDITEFRVREFFLNPEGHLANRIDVLNEELVKWHPSTLSKVLHLVTDEDRESIQKGAEIVADAIVGLLQ</sequence>
<dbReference type="AlphaFoldDB" id="A0A2H3BZ98"/>
<feature type="non-terminal residue" evidence="1">
    <location>
        <position position="81"/>
    </location>
</feature>
<feature type="non-terminal residue" evidence="1">
    <location>
        <position position="1"/>
    </location>
</feature>
<evidence type="ECO:0000313" key="1">
    <source>
        <dbReference type="EMBL" id="PBK76171.1"/>
    </source>
</evidence>
<dbReference type="EMBL" id="KZ293417">
    <property type="protein sequence ID" value="PBK76171.1"/>
    <property type="molecule type" value="Genomic_DNA"/>
</dbReference>
<keyword evidence="2" id="KW-1185">Reference proteome</keyword>
<dbReference type="Proteomes" id="UP000218334">
    <property type="component" value="Unassembled WGS sequence"/>
</dbReference>
<protein>
    <submittedName>
        <fullName evidence="1">Uncharacterized protein</fullName>
    </submittedName>
</protein>
<proteinExistence type="predicted"/>
<dbReference type="STRING" id="1076256.A0A2H3BZ98"/>
<evidence type="ECO:0000313" key="2">
    <source>
        <dbReference type="Proteomes" id="UP000218334"/>
    </source>
</evidence>